<keyword evidence="1" id="KW-0732">Signal</keyword>
<feature type="chain" id="PRO_5020382088" evidence="1">
    <location>
        <begin position="18"/>
        <end position="232"/>
    </location>
</feature>
<evidence type="ECO:0000256" key="1">
    <source>
        <dbReference type="SAM" id="SignalP"/>
    </source>
</evidence>
<comment type="caution">
    <text evidence="2">The sequence shown here is derived from an EMBL/GenBank/DDBJ whole genome shotgun (WGS) entry which is preliminary data.</text>
</comment>
<protein>
    <submittedName>
        <fullName evidence="2">Uncharacterized protein</fullName>
    </submittedName>
</protein>
<organism evidence="2 3">
    <name type="scientific">Paraburkholderia steynii</name>
    <dbReference type="NCBI Taxonomy" id="1245441"/>
    <lineage>
        <taxon>Bacteria</taxon>
        <taxon>Pseudomonadati</taxon>
        <taxon>Pseudomonadota</taxon>
        <taxon>Betaproteobacteria</taxon>
        <taxon>Burkholderiales</taxon>
        <taxon>Burkholderiaceae</taxon>
        <taxon>Paraburkholderia</taxon>
    </lineage>
</organism>
<proteinExistence type="predicted"/>
<reference evidence="2 3" key="1">
    <citation type="submission" date="2017-02" db="EMBL/GenBank/DDBJ databases">
        <title>Paraburkholderia sophoroidis sp. nov. and Paraburkholderia steynii sp. nov. rhizobial symbionts of the fynbos legume Hypocalyptus sophoroides.</title>
        <authorList>
            <person name="Steenkamp E.T."/>
            <person name="Beukes C.W."/>
            <person name="Van Zyl E."/>
            <person name="Avontuur J."/>
            <person name="Chan W.Y."/>
            <person name="Hassen A."/>
            <person name="Palmer M."/>
            <person name="Mthombeni L."/>
            <person name="Phalane F."/>
            <person name="Sereme K."/>
            <person name="Venter S.N."/>
        </authorList>
    </citation>
    <scope>NUCLEOTIDE SEQUENCE [LARGE SCALE GENOMIC DNA]</scope>
    <source>
        <strain evidence="2 3">HC1.1ba</strain>
    </source>
</reference>
<accession>A0A4R0X338</accession>
<feature type="signal peptide" evidence="1">
    <location>
        <begin position="1"/>
        <end position="17"/>
    </location>
</feature>
<sequence length="232" mass="25189">MRAILFLALLATTSCFAQTRSLPFNCGQFCNSSLTITMDDPAYYPLLNFSLLRKFDWTVNGTTIVVYPGSSGEYDFKDHWHVGAHVRQSQAHLRGPRLGSNGTIIGGAVYTVKGDFPGAIYSRVSERLDIENKTGSDLTLALTGFGFKPSDPSLPLPNLAGLELKGSTVIFYESASITESTPVPYGSAYILSMYTFTGFNPLTHGTFTIPAGTTLTMITELCLQAIGKTRCQ</sequence>
<evidence type="ECO:0000313" key="2">
    <source>
        <dbReference type="EMBL" id="TCG04496.1"/>
    </source>
</evidence>
<name>A0A4R0X338_9BURK</name>
<keyword evidence="3" id="KW-1185">Reference proteome</keyword>
<evidence type="ECO:0000313" key="3">
    <source>
        <dbReference type="Proteomes" id="UP000294200"/>
    </source>
</evidence>
<dbReference type="PROSITE" id="PS51257">
    <property type="entry name" value="PROKAR_LIPOPROTEIN"/>
    <property type="match status" value="1"/>
</dbReference>
<dbReference type="EMBL" id="MWML01000246">
    <property type="protein sequence ID" value="TCG04496.1"/>
    <property type="molecule type" value="Genomic_DNA"/>
</dbReference>
<dbReference type="AlphaFoldDB" id="A0A4R0X338"/>
<gene>
    <name evidence="2" type="ORF">BZM27_40480</name>
</gene>
<dbReference type="Proteomes" id="UP000294200">
    <property type="component" value="Unassembled WGS sequence"/>
</dbReference>